<protein>
    <submittedName>
        <fullName evidence="1">Transcriptional regulator, AbiEi antitoxin, Type IV TA system</fullName>
    </submittedName>
</protein>
<dbReference type="eggNOG" id="COG5340">
    <property type="taxonomic scope" value="Bacteria"/>
</dbReference>
<evidence type="ECO:0000313" key="1">
    <source>
        <dbReference type="EMBL" id="SHI93700.1"/>
    </source>
</evidence>
<sequence length="204" mass="23462">MNICSIFARSNNKDNMSIEDQLKKNGFVSTQGLSNWQEQQLQASVRKGEAMRLKNGVYAHMDALADTMVDIRLIIPNGILCLWSAWSAYNLTTQIPNAYYVAIERSRKVVLPDYPEFQLIYQSDKLLSIGVTQKEIQGYNVPIFDLERSVCDAVKYRNKVGIDVMAEILQTYIKLPKNNISRLMDYSSKLRVRNTLSHYLEAWL</sequence>
<gene>
    <name evidence="1" type="ORF">SAMN05444350_11170</name>
</gene>
<dbReference type="EMBL" id="FQZN01000011">
    <property type="protein sequence ID" value="SHI93700.1"/>
    <property type="molecule type" value="Genomic_DNA"/>
</dbReference>
<organism evidence="1 2">
    <name type="scientific">Bacteroides stercorirosoris</name>
    <dbReference type="NCBI Taxonomy" id="871324"/>
    <lineage>
        <taxon>Bacteria</taxon>
        <taxon>Pseudomonadati</taxon>
        <taxon>Bacteroidota</taxon>
        <taxon>Bacteroidia</taxon>
        <taxon>Bacteroidales</taxon>
        <taxon>Bacteroidaceae</taxon>
        <taxon>Bacteroides</taxon>
    </lineage>
</organism>
<name>A0A1M6F7P6_9BACE</name>
<dbReference type="AlphaFoldDB" id="A0A1M6F7P6"/>
<keyword evidence="2" id="KW-1185">Reference proteome</keyword>
<evidence type="ECO:0000313" key="2">
    <source>
        <dbReference type="Proteomes" id="UP000184192"/>
    </source>
</evidence>
<reference evidence="2" key="1">
    <citation type="submission" date="2016-11" db="EMBL/GenBank/DDBJ databases">
        <authorList>
            <person name="Varghese N."/>
            <person name="Submissions S."/>
        </authorList>
    </citation>
    <scope>NUCLEOTIDE SEQUENCE [LARGE SCALE GENOMIC DNA]</scope>
    <source>
        <strain evidence="2">DSM 26884</strain>
    </source>
</reference>
<dbReference type="Proteomes" id="UP000184192">
    <property type="component" value="Unassembled WGS sequence"/>
</dbReference>
<accession>A0A1M6F7P6</accession>
<proteinExistence type="predicted"/>